<evidence type="ECO:0000313" key="4">
    <source>
        <dbReference type="Proteomes" id="UP000238390"/>
    </source>
</evidence>
<protein>
    <submittedName>
        <fullName evidence="3">2Fe-2S iron-sulfur cluster binding domain protein</fullName>
    </submittedName>
</protein>
<dbReference type="CDD" id="cd06209">
    <property type="entry name" value="BenDO_FAD_NAD"/>
    <property type="match status" value="1"/>
</dbReference>
<dbReference type="InterPro" id="IPR039261">
    <property type="entry name" value="FNR_nucleotide-bd"/>
</dbReference>
<dbReference type="PROSITE" id="PS51384">
    <property type="entry name" value="FAD_FR"/>
    <property type="match status" value="1"/>
</dbReference>
<dbReference type="SUPFAM" id="SSF63380">
    <property type="entry name" value="Riboflavin synthase domain-like"/>
    <property type="match status" value="1"/>
</dbReference>
<dbReference type="Gene3D" id="3.40.50.80">
    <property type="entry name" value="Nucleotide-binding domain of ferredoxin-NADP reductase (FNR) module"/>
    <property type="match status" value="1"/>
</dbReference>
<keyword evidence="1" id="KW-0479">Metal-binding</keyword>
<dbReference type="RefSeq" id="WP_003156889.1">
    <property type="nucleotide sequence ID" value="NZ_CP020560.1"/>
</dbReference>
<keyword evidence="4" id="KW-1185">Reference proteome</keyword>
<dbReference type="InterPro" id="IPR017938">
    <property type="entry name" value="Riboflavin_synthase-like_b-brl"/>
</dbReference>
<reference evidence="3 4" key="1">
    <citation type="submission" date="2018-02" db="EMBL/GenBank/DDBJ databases">
        <title>FDA/CDC Antimicrobial Resistant Isolate Bank Genome Sequencing.</title>
        <authorList>
            <person name="Benahmed F.H."/>
            <person name="Lutgring J.D."/>
            <person name="Yoo B."/>
            <person name="Machado M."/>
            <person name="Brown A."/>
            <person name="McAllister G."/>
            <person name="Perry A."/>
            <person name="Halpin A.L."/>
            <person name="Vavikolanu K."/>
            <person name="Ott S."/>
            <person name="Zhao X."/>
            <person name="Tallon L.J."/>
            <person name="Sadzewicz L."/>
            <person name="Aluvathingal J."/>
            <person name="Nadendla S."/>
            <person name="Voskania-kordi A."/>
            <person name="Simonyan V."/>
            <person name="Patel J."/>
            <person name="Shawar R.M."/>
        </authorList>
    </citation>
    <scope>NUCLEOTIDE SEQUENCE [LARGE SCALE GENOMIC DNA]</scope>
    <source>
        <strain evidence="3 4">AR_0356</strain>
    </source>
</reference>
<dbReference type="PRINTS" id="PR00371">
    <property type="entry name" value="FPNCR"/>
</dbReference>
<dbReference type="InterPro" id="IPR001041">
    <property type="entry name" value="2Fe-2S_ferredoxin-type"/>
</dbReference>
<name>A0A2R3ISC0_9PSED</name>
<dbReference type="GO" id="GO:0016491">
    <property type="term" value="F:oxidoreductase activity"/>
    <property type="evidence" value="ECO:0007669"/>
    <property type="project" value="InterPro"/>
</dbReference>
<evidence type="ECO:0000256" key="1">
    <source>
        <dbReference type="ARBA" id="ARBA00023014"/>
    </source>
</evidence>
<dbReference type="AlphaFoldDB" id="A0A2R3ISC0"/>
<dbReference type="CDD" id="cd00207">
    <property type="entry name" value="fer2"/>
    <property type="match status" value="1"/>
</dbReference>
<dbReference type="NCBIfam" id="NF040810">
    <property type="entry name" value="BenC"/>
    <property type="match status" value="1"/>
</dbReference>
<organism evidence="3 4">
    <name type="scientific">Pseudomonas paraeruginosa</name>
    <dbReference type="NCBI Taxonomy" id="2994495"/>
    <lineage>
        <taxon>Bacteria</taxon>
        <taxon>Pseudomonadati</taxon>
        <taxon>Pseudomonadota</taxon>
        <taxon>Gammaproteobacteria</taxon>
        <taxon>Pseudomonadales</taxon>
        <taxon>Pseudomonadaceae</taxon>
        <taxon>Pseudomonas</taxon>
    </lineage>
</organism>
<dbReference type="InterPro" id="IPR012675">
    <property type="entry name" value="Beta-grasp_dom_sf"/>
</dbReference>
<dbReference type="InterPro" id="IPR001709">
    <property type="entry name" value="Flavoprot_Pyr_Nucl_cyt_Rdtase"/>
</dbReference>
<dbReference type="PANTHER" id="PTHR47354">
    <property type="entry name" value="NADH OXIDOREDUCTASE HCR"/>
    <property type="match status" value="1"/>
</dbReference>
<dbReference type="InterPro" id="IPR006058">
    <property type="entry name" value="2Fe2S_fd_BS"/>
</dbReference>
<comment type="cofactor">
    <cofactor evidence="2">
        <name>[2Fe-2S] cluster</name>
        <dbReference type="ChEBI" id="CHEBI:190135"/>
    </cofactor>
</comment>
<dbReference type="InterPro" id="IPR008333">
    <property type="entry name" value="Cbr1-like_FAD-bd_dom"/>
</dbReference>
<keyword evidence="1" id="KW-0411">Iron-sulfur</keyword>
<dbReference type="EMBL" id="CP027169">
    <property type="protein sequence ID" value="AVK04824.1"/>
    <property type="molecule type" value="Genomic_DNA"/>
</dbReference>
<dbReference type="PROSITE" id="PS00197">
    <property type="entry name" value="2FE2S_FER_1"/>
    <property type="match status" value="1"/>
</dbReference>
<dbReference type="InterPro" id="IPR050415">
    <property type="entry name" value="MRET"/>
</dbReference>
<proteinExistence type="predicted"/>
<dbReference type="InterPro" id="IPR017927">
    <property type="entry name" value="FAD-bd_FR_type"/>
</dbReference>
<dbReference type="Pfam" id="PF00970">
    <property type="entry name" value="FAD_binding_6"/>
    <property type="match status" value="1"/>
</dbReference>
<dbReference type="InterPro" id="IPR047683">
    <property type="entry name" value="BenC-like_FAD_NAD-bd"/>
</dbReference>
<dbReference type="InterPro" id="IPR036010">
    <property type="entry name" value="2Fe-2S_ferredoxin-like_sf"/>
</dbReference>
<dbReference type="Pfam" id="PF00175">
    <property type="entry name" value="NAD_binding_1"/>
    <property type="match status" value="1"/>
</dbReference>
<dbReference type="Proteomes" id="UP000238390">
    <property type="component" value="Chromosome"/>
</dbReference>
<dbReference type="Pfam" id="PF00111">
    <property type="entry name" value="Fer2"/>
    <property type="match status" value="1"/>
</dbReference>
<dbReference type="PANTHER" id="PTHR47354:SF5">
    <property type="entry name" value="PROTEIN RFBI"/>
    <property type="match status" value="1"/>
</dbReference>
<evidence type="ECO:0000256" key="2">
    <source>
        <dbReference type="ARBA" id="ARBA00034078"/>
    </source>
</evidence>
<gene>
    <name evidence="3" type="ORF">CSB93_4006</name>
</gene>
<dbReference type="PROSITE" id="PS51085">
    <property type="entry name" value="2FE2S_FER_2"/>
    <property type="match status" value="1"/>
</dbReference>
<keyword evidence="1" id="KW-0408">Iron</keyword>
<sequence length="337" mass="36339">MNHRIALNFEDGVTRFIHAAPGESVADAAYRQGINIPLDCRDGACGTCKCLAEAGRYDLGQDYIDDALSAEEAARGYVLTCQMRAESDCVLRVPASSTLCRTGQARYEARISQVRQLSPSTIALSLKGEALAGLAFLPGQYVNLQVPGSEQRRAYSFSSLAKDGEVSFLIRNVPGGLMSGFLSGPAKAGDSLAMDGPLGTFYLREIRRPLLMLAGGTGLAPFIAMLERIAEQGSAHPLHLVYGVTHDVDLVGLERLEAFAERIPGFTWSACVASADSVYPRKGYVTEHIGAQQLHEGDVDIYLCGPPPMVEAVERYLREQGVRPANVYYEKFAASAA</sequence>
<dbReference type="Gene3D" id="3.10.20.30">
    <property type="match status" value="1"/>
</dbReference>
<dbReference type="PRINTS" id="PR00410">
    <property type="entry name" value="PHEHYDRXLASE"/>
</dbReference>
<dbReference type="GO" id="GO:0051537">
    <property type="term" value="F:2 iron, 2 sulfur cluster binding"/>
    <property type="evidence" value="ECO:0007669"/>
    <property type="project" value="InterPro"/>
</dbReference>
<dbReference type="SUPFAM" id="SSF52343">
    <property type="entry name" value="Ferredoxin reductase-like, C-terminal NADP-linked domain"/>
    <property type="match status" value="1"/>
</dbReference>
<accession>A0A2R3ISC0</accession>
<evidence type="ECO:0000313" key="3">
    <source>
        <dbReference type="EMBL" id="AVK04824.1"/>
    </source>
</evidence>
<dbReference type="GeneID" id="77220969"/>
<dbReference type="InterPro" id="IPR001433">
    <property type="entry name" value="OxRdtase_FAD/NAD-bd"/>
</dbReference>
<dbReference type="Gene3D" id="2.40.30.10">
    <property type="entry name" value="Translation factors"/>
    <property type="match status" value="1"/>
</dbReference>
<dbReference type="SUPFAM" id="SSF54292">
    <property type="entry name" value="2Fe-2S ferredoxin-like"/>
    <property type="match status" value="1"/>
</dbReference>